<proteinExistence type="predicted"/>
<dbReference type="EMBL" id="AP025739">
    <property type="protein sequence ID" value="BDI30241.1"/>
    <property type="molecule type" value="Genomic_DNA"/>
</dbReference>
<dbReference type="KEGG" id="ccot:CCAX7_22920"/>
<organism evidence="1 2">
    <name type="scientific">Capsulimonas corticalis</name>
    <dbReference type="NCBI Taxonomy" id="2219043"/>
    <lineage>
        <taxon>Bacteria</taxon>
        <taxon>Bacillati</taxon>
        <taxon>Armatimonadota</taxon>
        <taxon>Armatimonadia</taxon>
        <taxon>Capsulimonadales</taxon>
        <taxon>Capsulimonadaceae</taxon>
        <taxon>Capsulimonas</taxon>
    </lineage>
</organism>
<dbReference type="Gene3D" id="1.25.40.10">
    <property type="entry name" value="Tetratricopeptide repeat domain"/>
    <property type="match status" value="1"/>
</dbReference>
<name>A0A402CUY8_9BACT</name>
<sequence length="146" mass="16385">MRFHLHRRPITETILLSESLTSEDCGALWVLQKAKGRVDILEAAVERWPSNRGLRIALASLLQKKRKYALAAAHWRHMVTLSPAIAEGNDSDQKTMALLMLGDCLYQSGDRSGAAAEWSKAREAGDSPLAMAAERRLRKVREYSRL</sequence>
<dbReference type="InterPro" id="IPR011990">
    <property type="entry name" value="TPR-like_helical_dom_sf"/>
</dbReference>
<dbReference type="SUPFAM" id="SSF48452">
    <property type="entry name" value="TPR-like"/>
    <property type="match status" value="1"/>
</dbReference>
<dbReference type="OrthoDB" id="9814220at2"/>
<reference evidence="1 2" key="1">
    <citation type="journal article" date="2019" name="Int. J. Syst. Evol. Microbiol.">
        <title>Capsulimonas corticalis gen. nov., sp. nov., an aerobic capsulated bacterium, of a novel bacterial order, Capsulimonadales ord. nov., of the class Armatimonadia of the phylum Armatimonadetes.</title>
        <authorList>
            <person name="Li J."/>
            <person name="Kudo C."/>
            <person name="Tonouchi A."/>
        </authorList>
    </citation>
    <scope>NUCLEOTIDE SEQUENCE [LARGE SCALE GENOMIC DNA]</scope>
    <source>
        <strain evidence="1 2">AX-7</strain>
    </source>
</reference>
<gene>
    <name evidence="1" type="ORF">CCAX7_22920</name>
</gene>
<dbReference type="RefSeq" id="WP_119321211.1">
    <property type="nucleotide sequence ID" value="NZ_AP025739.1"/>
</dbReference>
<evidence type="ECO:0000313" key="1">
    <source>
        <dbReference type="EMBL" id="BDI30241.1"/>
    </source>
</evidence>
<dbReference type="AlphaFoldDB" id="A0A402CUY8"/>
<dbReference type="Proteomes" id="UP000287394">
    <property type="component" value="Chromosome"/>
</dbReference>
<evidence type="ECO:0000313" key="2">
    <source>
        <dbReference type="Proteomes" id="UP000287394"/>
    </source>
</evidence>
<keyword evidence="2" id="KW-1185">Reference proteome</keyword>
<accession>A0A402CUY8</accession>
<protein>
    <submittedName>
        <fullName evidence="1">Uncharacterized protein</fullName>
    </submittedName>
</protein>